<organism evidence="2 3">
    <name type="scientific">Pristionchus entomophagus</name>
    <dbReference type="NCBI Taxonomy" id="358040"/>
    <lineage>
        <taxon>Eukaryota</taxon>
        <taxon>Metazoa</taxon>
        <taxon>Ecdysozoa</taxon>
        <taxon>Nematoda</taxon>
        <taxon>Chromadorea</taxon>
        <taxon>Rhabditida</taxon>
        <taxon>Rhabditina</taxon>
        <taxon>Diplogasteromorpha</taxon>
        <taxon>Diplogasteroidea</taxon>
        <taxon>Neodiplogasteridae</taxon>
        <taxon>Pristionchus</taxon>
    </lineage>
</organism>
<keyword evidence="1" id="KW-1133">Transmembrane helix</keyword>
<dbReference type="EMBL" id="BTSX01000004">
    <property type="protein sequence ID" value="GMS94920.1"/>
    <property type="molecule type" value="Genomic_DNA"/>
</dbReference>
<gene>
    <name evidence="2" type="ORF">PENTCL1PPCAC_17095</name>
</gene>
<evidence type="ECO:0000256" key="1">
    <source>
        <dbReference type="SAM" id="Phobius"/>
    </source>
</evidence>
<reference evidence="2" key="1">
    <citation type="submission" date="2023-10" db="EMBL/GenBank/DDBJ databases">
        <title>Genome assembly of Pristionchus species.</title>
        <authorList>
            <person name="Yoshida K."/>
            <person name="Sommer R.J."/>
        </authorList>
    </citation>
    <scope>NUCLEOTIDE SEQUENCE</scope>
    <source>
        <strain evidence="2">RS0144</strain>
    </source>
</reference>
<proteinExistence type="predicted"/>
<evidence type="ECO:0008006" key="4">
    <source>
        <dbReference type="Google" id="ProtNLM"/>
    </source>
</evidence>
<evidence type="ECO:0000313" key="3">
    <source>
        <dbReference type="Proteomes" id="UP001432027"/>
    </source>
</evidence>
<sequence length="73" mass="8341">MYSLHIPLSCPVVKFLNTRTQFNLGVLSPISLSTVISIIPVMTTIVLFRKDKVTPPRDYHTMHRSHCLQSKCE</sequence>
<name>A0AAV5TKV2_9BILA</name>
<protein>
    <recommendedName>
        <fullName evidence="4">G protein-coupled receptor</fullName>
    </recommendedName>
</protein>
<feature type="transmembrane region" description="Helical" evidence="1">
    <location>
        <begin position="26"/>
        <end position="48"/>
    </location>
</feature>
<accession>A0AAV5TKV2</accession>
<dbReference type="AlphaFoldDB" id="A0AAV5TKV2"/>
<keyword evidence="1" id="KW-0472">Membrane</keyword>
<dbReference type="Proteomes" id="UP001432027">
    <property type="component" value="Unassembled WGS sequence"/>
</dbReference>
<evidence type="ECO:0000313" key="2">
    <source>
        <dbReference type="EMBL" id="GMS94920.1"/>
    </source>
</evidence>
<comment type="caution">
    <text evidence="2">The sequence shown here is derived from an EMBL/GenBank/DDBJ whole genome shotgun (WGS) entry which is preliminary data.</text>
</comment>
<keyword evidence="3" id="KW-1185">Reference proteome</keyword>
<keyword evidence="1" id="KW-0812">Transmembrane</keyword>